<evidence type="ECO:0000313" key="2">
    <source>
        <dbReference type="Proteomes" id="UP000245609"/>
    </source>
</evidence>
<accession>A0A2T9YWS4</accession>
<name>A0A2T9YWS4_9FUNG</name>
<organism evidence="1 2">
    <name type="scientific">Smittium megazygosporum</name>
    <dbReference type="NCBI Taxonomy" id="133381"/>
    <lineage>
        <taxon>Eukaryota</taxon>
        <taxon>Fungi</taxon>
        <taxon>Fungi incertae sedis</taxon>
        <taxon>Zoopagomycota</taxon>
        <taxon>Kickxellomycotina</taxon>
        <taxon>Harpellomycetes</taxon>
        <taxon>Harpellales</taxon>
        <taxon>Legeriomycetaceae</taxon>
        <taxon>Smittium</taxon>
    </lineage>
</organism>
<proteinExistence type="predicted"/>
<dbReference type="AlphaFoldDB" id="A0A2T9YWS4"/>
<dbReference type="Proteomes" id="UP000245609">
    <property type="component" value="Unassembled WGS sequence"/>
</dbReference>
<feature type="non-terminal residue" evidence="1">
    <location>
        <position position="57"/>
    </location>
</feature>
<protein>
    <submittedName>
        <fullName evidence="1">Uncharacterized protein</fullName>
    </submittedName>
</protein>
<gene>
    <name evidence="1" type="ORF">BB560_005787</name>
</gene>
<comment type="caution">
    <text evidence="1">The sequence shown here is derived from an EMBL/GenBank/DDBJ whole genome shotgun (WGS) entry which is preliminary data.</text>
</comment>
<evidence type="ECO:0000313" key="1">
    <source>
        <dbReference type="EMBL" id="PVU96791.1"/>
    </source>
</evidence>
<sequence>MDLQGTVAIGRGVNNPCFLYLSDLPLLHVSHVFTGQLRVYHISSLELRFKVLSERIS</sequence>
<reference evidence="1 2" key="1">
    <citation type="journal article" date="2018" name="MBio">
        <title>Comparative Genomics Reveals the Core Gene Toolbox for the Fungus-Insect Symbiosis.</title>
        <authorList>
            <person name="Wang Y."/>
            <person name="Stata M."/>
            <person name="Wang W."/>
            <person name="Stajich J.E."/>
            <person name="White M.M."/>
            <person name="Moncalvo J.M."/>
        </authorList>
    </citation>
    <scope>NUCLEOTIDE SEQUENCE [LARGE SCALE GENOMIC DNA]</scope>
    <source>
        <strain evidence="1 2">SC-DP-2</strain>
    </source>
</reference>
<keyword evidence="2" id="KW-1185">Reference proteome</keyword>
<dbReference type="EMBL" id="MBFS01002476">
    <property type="protein sequence ID" value="PVU96791.1"/>
    <property type="molecule type" value="Genomic_DNA"/>
</dbReference>